<dbReference type="KEGG" id="tim:GMBLW1_05900"/>
<reference evidence="2" key="1">
    <citation type="submission" date="2019-04" db="EMBL/GenBank/DDBJ databases">
        <authorList>
            <consortium name="Science for Life Laboratories"/>
        </authorList>
    </citation>
    <scope>NUCLEOTIDE SEQUENCE</scope>
    <source>
        <strain evidence="2">MBLW1</strain>
    </source>
</reference>
<dbReference type="Proteomes" id="UP000464378">
    <property type="component" value="Chromosome"/>
</dbReference>
<keyword evidence="1" id="KW-1133">Transmembrane helix</keyword>
<proteinExistence type="predicted"/>
<keyword evidence="1" id="KW-0812">Transmembrane</keyword>
<evidence type="ECO:0000313" key="3">
    <source>
        <dbReference type="Proteomes" id="UP000464378"/>
    </source>
</evidence>
<feature type="transmembrane region" description="Helical" evidence="1">
    <location>
        <begin position="502"/>
        <end position="525"/>
    </location>
</feature>
<dbReference type="SUPFAM" id="SSF58104">
    <property type="entry name" value="Methyl-accepting chemotaxis protein (MCP) signaling domain"/>
    <property type="match status" value="1"/>
</dbReference>
<protein>
    <submittedName>
        <fullName evidence="2">Uncharacterized protein</fullName>
    </submittedName>
</protein>
<organism evidence="2">
    <name type="scientific">Tuwongella immobilis</name>
    <dbReference type="NCBI Taxonomy" id="692036"/>
    <lineage>
        <taxon>Bacteria</taxon>
        <taxon>Pseudomonadati</taxon>
        <taxon>Planctomycetota</taxon>
        <taxon>Planctomycetia</taxon>
        <taxon>Gemmatales</taxon>
        <taxon>Gemmataceae</taxon>
        <taxon>Tuwongella</taxon>
    </lineage>
</organism>
<name>A0A6C2YP22_9BACT</name>
<dbReference type="InParanoid" id="A0A6C2YP22"/>
<dbReference type="AlphaFoldDB" id="A0A6C2YP22"/>
<keyword evidence="1" id="KW-0472">Membrane</keyword>
<accession>A0A6C2YP22</accession>
<evidence type="ECO:0000313" key="2">
    <source>
        <dbReference type="EMBL" id="VIP03370.1"/>
    </source>
</evidence>
<keyword evidence="3" id="KW-1185">Reference proteome</keyword>
<feature type="transmembrane region" description="Helical" evidence="1">
    <location>
        <begin position="51"/>
        <end position="70"/>
    </location>
</feature>
<evidence type="ECO:0000256" key="1">
    <source>
        <dbReference type="SAM" id="Phobius"/>
    </source>
</evidence>
<gene>
    <name evidence="2" type="ORF">GMBLW1_05900</name>
</gene>
<dbReference type="EMBL" id="LR586016">
    <property type="protein sequence ID" value="VIP03370.1"/>
    <property type="molecule type" value="Genomic_DNA"/>
</dbReference>
<dbReference type="EMBL" id="LR593887">
    <property type="protein sequence ID" value="VTS04112.1"/>
    <property type="molecule type" value="Genomic_DNA"/>
</dbReference>
<sequence length="532" mass="59037">MPIFSTGRITFDEEIQDSSARYGYTHTGIDLSRAATALPRDQMMSHMRNRLIGILGIAIAGLLVGFAVMLPRGEEIEKLVAPVSRFSQTSATQVRSLRDQLDEFRQSEWRELGERIGQQTGKLTEMLRKQSIDYDAIQALEQGLGGVSRSLGEWTQSLDTTQLTQLADAFRKTADYLEQNLGESGPKTAAALEKLADAFEIDAKRLSAFLTQSPPDLKAAREVYDALGRFESGLDAVETAVKFERFGEMREGLRGMESALGKTAEQVERIGRFSYPVVKFQGLKPDVQQQPFFPAAGEIAEGMNKSAKGINAAGEEMDKFATALPKLRDSLSASRAILGRTRETLGKALSQESAIESTLQRLPKQTAQISEQLPKIAREFASMLRKTEQFQKSAQSLRKTGDSLQTIADRWPTIREQIGQSAKALTVIRGQLQKLLNQRDTTDQNLQEVREIVGRFATLTPLAQQQFDARLSTQIESMEQFEALFTDVDREIAKTVNVLQRISWVATGLLVAMAGLTLTQSIGILRRDRPSD</sequence>